<feature type="transmembrane region" description="Helical" evidence="1">
    <location>
        <begin position="114"/>
        <end position="133"/>
    </location>
</feature>
<name>A0A947GA74_9HYPH</name>
<feature type="transmembrane region" description="Helical" evidence="1">
    <location>
        <begin position="57"/>
        <end position="76"/>
    </location>
</feature>
<feature type="transmembrane region" description="Helical" evidence="1">
    <location>
        <begin position="88"/>
        <end position="108"/>
    </location>
</feature>
<keyword evidence="1" id="KW-0812">Transmembrane</keyword>
<dbReference type="Proteomes" id="UP000766595">
    <property type="component" value="Unassembled WGS sequence"/>
</dbReference>
<keyword evidence="3" id="KW-1185">Reference proteome</keyword>
<proteinExistence type="predicted"/>
<protein>
    <submittedName>
        <fullName evidence="2">Uncharacterized protein</fullName>
    </submittedName>
</protein>
<sequence length="202" mass="20144">MRKLSEILGVTVLFALAGPGIGAVLALATVLVLWLAHGAPVADLEAVAATPVVVVMTAYRIWLVPAMATGLIVGIARAAGAGRRPVRIAAGGLGAVIGAGTSLALFGIGQPILAVPFALGGGVAGWLAGRIVAPRALTEGEAVAADRAAVIEALRYLDHDRSTIEAAVDAAIREAGHGATRNDLIRRAAAGLALSQPGSTSS</sequence>
<evidence type="ECO:0000256" key="1">
    <source>
        <dbReference type="SAM" id="Phobius"/>
    </source>
</evidence>
<dbReference type="RefSeq" id="WP_261967449.1">
    <property type="nucleotide sequence ID" value="NZ_JAHHZF010000002.1"/>
</dbReference>
<feature type="transmembrane region" description="Helical" evidence="1">
    <location>
        <begin position="12"/>
        <end position="37"/>
    </location>
</feature>
<reference evidence="2 3" key="1">
    <citation type="submission" date="2021-06" db="EMBL/GenBank/DDBJ databases">
        <authorList>
            <person name="Grouzdev D.S."/>
            <person name="Koziaeva V."/>
        </authorList>
    </citation>
    <scope>NUCLEOTIDE SEQUENCE [LARGE SCALE GENOMIC DNA]</scope>
    <source>
        <strain evidence="2 3">22</strain>
    </source>
</reference>
<comment type="caution">
    <text evidence="2">The sequence shown here is derived from an EMBL/GenBank/DDBJ whole genome shotgun (WGS) entry which is preliminary data.</text>
</comment>
<dbReference type="AlphaFoldDB" id="A0A947GA74"/>
<keyword evidence="1" id="KW-0472">Membrane</keyword>
<keyword evidence="1" id="KW-1133">Transmembrane helix</keyword>
<dbReference type="EMBL" id="JAHHZF010000002">
    <property type="protein sequence ID" value="MBT9288798.1"/>
    <property type="molecule type" value="Genomic_DNA"/>
</dbReference>
<evidence type="ECO:0000313" key="2">
    <source>
        <dbReference type="EMBL" id="MBT9288798.1"/>
    </source>
</evidence>
<evidence type="ECO:0000313" key="3">
    <source>
        <dbReference type="Proteomes" id="UP000766595"/>
    </source>
</evidence>
<accession>A0A947GA74</accession>
<organism evidence="2 3">
    <name type="scientific">Prosthecodimorpha staleyi</name>
    <dbReference type="NCBI Taxonomy" id="2840188"/>
    <lineage>
        <taxon>Bacteria</taxon>
        <taxon>Pseudomonadati</taxon>
        <taxon>Pseudomonadota</taxon>
        <taxon>Alphaproteobacteria</taxon>
        <taxon>Hyphomicrobiales</taxon>
        <taxon>Ancalomicrobiaceae</taxon>
        <taxon>Prosthecodimorpha</taxon>
    </lineage>
</organism>
<gene>
    <name evidence="2" type="ORF">KL771_05020</name>
</gene>